<dbReference type="EC" id="2.7.11.1" evidence="1"/>
<reference evidence="1 2" key="1">
    <citation type="submission" date="2018-06" db="EMBL/GenBank/DDBJ databases">
        <authorList>
            <consortium name="Pathogen Informatics"/>
            <person name="Doyle S."/>
        </authorList>
    </citation>
    <scope>NUCLEOTIDE SEQUENCE [LARGE SCALE GENOMIC DNA]</scope>
    <source>
        <strain evidence="1 2">NCTC8105</strain>
    </source>
</reference>
<dbReference type="Gene3D" id="2.160.20.80">
    <property type="entry name" value="E3 ubiquitin-protein ligase SopA"/>
    <property type="match status" value="1"/>
</dbReference>
<dbReference type="Pfam" id="PF00805">
    <property type="entry name" value="Pentapeptide"/>
    <property type="match status" value="2"/>
</dbReference>
<keyword evidence="1" id="KW-0418">Kinase</keyword>
<protein>
    <submittedName>
        <fullName evidence="1">Serine/threonine-protein kinase B</fullName>
        <ecNumber evidence="1">2.7.11.1</ecNumber>
    </submittedName>
</protein>
<evidence type="ECO:0000313" key="1">
    <source>
        <dbReference type="EMBL" id="STQ81345.1"/>
    </source>
</evidence>
<sequence>MNTADLRKILDEHKIWIESFRENGSRAYLSDANLSDADLRGADLRDADLRGADLRGAYLSGADLRGAYLSGADLSGADLRGADLSGADLRGADLRGADLRGADLRGAYLPDHTFVIMGHKYPITITNGEYVRAGCQNHTVAEWRKYSKQEIADMDGRSALRFYPKLLDIIDFYLGKGERPDWLKEPSEETEAA</sequence>
<dbReference type="RefSeq" id="WP_043494684.1">
    <property type="nucleotide sequence ID" value="NZ_CP139992.1"/>
</dbReference>
<dbReference type="PANTHER" id="PTHR14136">
    <property type="entry name" value="BTB_POZ DOMAIN-CONTAINING PROTEIN KCTD9"/>
    <property type="match status" value="1"/>
</dbReference>
<dbReference type="Proteomes" id="UP000254821">
    <property type="component" value="Unassembled WGS sequence"/>
</dbReference>
<keyword evidence="1" id="KW-0808">Transferase</keyword>
<dbReference type="InterPro" id="IPR001646">
    <property type="entry name" value="5peptide_repeat"/>
</dbReference>
<name>A0A377PLW7_HAFAL</name>
<dbReference type="EMBL" id="UGHP01000001">
    <property type="protein sequence ID" value="STQ81345.1"/>
    <property type="molecule type" value="Genomic_DNA"/>
</dbReference>
<dbReference type="InterPro" id="IPR051082">
    <property type="entry name" value="Pentapeptide-BTB/POZ_domain"/>
</dbReference>
<gene>
    <name evidence="1" type="primary">spkB</name>
    <name evidence="1" type="ORF">NCTC8105_03525</name>
</gene>
<dbReference type="SUPFAM" id="SSF141571">
    <property type="entry name" value="Pentapeptide repeat-like"/>
    <property type="match status" value="1"/>
</dbReference>
<accession>A0A377PLW7</accession>
<organism evidence="1 2">
    <name type="scientific">Hafnia alvei</name>
    <dbReference type="NCBI Taxonomy" id="569"/>
    <lineage>
        <taxon>Bacteria</taxon>
        <taxon>Pseudomonadati</taxon>
        <taxon>Pseudomonadota</taxon>
        <taxon>Gammaproteobacteria</taxon>
        <taxon>Enterobacterales</taxon>
        <taxon>Hafniaceae</taxon>
        <taxon>Hafnia</taxon>
    </lineage>
</organism>
<dbReference type="PANTHER" id="PTHR14136:SF17">
    <property type="entry name" value="BTB_POZ DOMAIN-CONTAINING PROTEIN KCTD9"/>
    <property type="match status" value="1"/>
</dbReference>
<evidence type="ECO:0000313" key="2">
    <source>
        <dbReference type="Proteomes" id="UP000254821"/>
    </source>
</evidence>
<dbReference type="GO" id="GO:0004674">
    <property type="term" value="F:protein serine/threonine kinase activity"/>
    <property type="evidence" value="ECO:0007669"/>
    <property type="project" value="UniProtKB-EC"/>
</dbReference>
<dbReference type="AlphaFoldDB" id="A0A377PLW7"/>
<proteinExistence type="predicted"/>